<keyword evidence="3" id="KW-1185">Reference proteome</keyword>
<dbReference type="GO" id="GO:0004190">
    <property type="term" value="F:aspartic-type endopeptidase activity"/>
    <property type="evidence" value="ECO:0007669"/>
    <property type="project" value="InterPro"/>
</dbReference>
<accession>A0A811RRS5</accession>
<dbReference type="Pfam" id="PF14541">
    <property type="entry name" value="TAXi_C"/>
    <property type="match status" value="1"/>
</dbReference>
<dbReference type="EMBL" id="CAJGYO010000016">
    <property type="protein sequence ID" value="CAD6272705.1"/>
    <property type="molecule type" value="Genomic_DNA"/>
</dbReference>
<proteinExistence type="predicted"/>
<evidence type="ECO:0000313" key="3">
    <source>
        <dbReference type="Proteomes" id="UP000604825"/>
    </source>
</evidence>
<dbReference type="OrthoDB" id="2747330at2759"/>
<sequence>MPPWLAPPPAAASPCPNLLAVEGSAAAADRSRWLNTTHSSRPGCGLDPCRSPSDLVARRSSCSSIPQAVCRDLICMSTGVLSDSFSLCYGGMDIGGGAMVLGGVPAPSDMVFSHSDPLRSPYYNIELKEIHVAGKALRVDSRIFDSKHGTVLDSGTTYAYLPEQAFVAFRDAKLSHFE</sequence>
<dbReference type="Proteomes" id="UP000604825">
    <property type="component" value="Unassembled WGS sequence"/>
</dbReference>
<dbReference type="InterPro" id="IPR021109">
    <property type="entry name" value="Peptidase_aspartic_dom_sf"/>
</dbReference>
<dbReference type="AlphaFoldDB" id="A0A811RRS5"/>
<dbReference type="GO" id="GO:0006508">
    <property type="term" value="P:proteolysis"/>
    <property type="evidence" value="ECO:0007669"/>
    <property type="project" value="InterPro"/>
</dbReference>
<gene>
    <name evidence="2" type="ORF">NCGR_LOCUS55978</name>
</gene>
<dbReference type="InterPro" id="IPR001461">
    <property type="entry name" value="Aspartic_peptidase_A1"/>
</dbReference>
<dbReference type="InterPro" id="IPR032799">
    <property type="entry name" value="TAXi_C"/>
</dbReference>
<dbReference type="PANTHER" id="PTHR13683">
    <property type="entry name" value="ASPARTYL PROTEASES"/>
    <property type="match status" value="1"/>
</dbReference>
<evidence type="ECO:0000259" key="1">
    <source>
        <dbReference type="Pfam" id="PF14541"/>
    </source>
</evidence>
<evidence type="ECO:0000313" key="2">
    <source>
        <dbReference type="EMBL" id="CAD6272705.1"/>
    </source>
</evidence>
<feature type="domain" description="Xylanase inhibitor C-terminal" evidence="1">
    <location>
        <begin position="123"/>
        <end position="172"/>
    </location>
</feature>
<name>A0A811RRS5_9POAL</name>
<protein>
    <recommendedName>
        <fullName evidence="1">Xylanase inhibitor C-terminal domain-containing protein</fullName>
    </recommendedName>
</protein>
<dbReference type="Gene3D" id="2.40.70.10">
    <property type="entry name" value="Acid Proteases"/>
    <property type="match status" value="1"/>
</dbReference>
<organism evidence="2 3">
    <name type="scientific">Miscanthus lutarioriparius</name>
    <dbReference type="NCBI Taxonomy" id="422564"/>
    <lineage>
        <taxon>Eukaryota</taxon>
        <taxon>Viridiplantae</taxon>
        <taxon>Streptophyta</taxon>
        <taxon>Embryophyta</taxon>
        <taxon>Tracheophyta</taxon>
        <taxon>Spermatophyta</taxon>
        <taxon>Magnoliopsida</taxon>
        <taxon>Liliopsida</taxon>
        <taxon>Poales</taxon>
        <taxon>Poaceae</taxon>
        <taxon>PACMAD clade</taxon>
        <taxon>Panicoideae</taxon>
        <taxon>Andropogonodae</taxon>
        <taxon>Andropogoneae</taxon>
        <taxon>Saccharinae</taxon>
        <taxon>Miscanthus</taxon>
    </lineage>
</organism>
<dbReference type="SUPFAM" id="SSF50630">
    <property type="entry name" value="Acid proteases"/>
    <property type="match status" value="1"/>
</dbReference>
<reference evidence="2" key="1">
    <citation type="submission" date="2020-10" db="EMBL/GenBank/DDBJ databases">
        <authorList>
            <person name="Han B."/>
            <person name="Lu T."/>
            <person name="Zhao Q."/>
            <person name="Huang X."/>
            <person name="Zhao Y."/>
        </authorList>
    </citation>
    <scope>NUCLEOTIDE SEQUENCE</scope>
</reference>
<comment type="caution">
    <text evidence="2">The sequence shown here is derived from an EMBL/GenBank/DDBJ whole genome shotgun (WGS) entry which is preliminary data.</text>
</comment>
<dbReference type="PANTHER" id="PTHR13683:SF817">
    <property type="entry name" value="OS07G0592200 PROTEIN"/>
    <property type="match status" value="1"/>
</dbReference>